<dbReference type="Proteomes" id="UP000250043">
    <property type="component" value="Unassembled WGS sequence"/>
</dbReference>
<protein>
    <recommendedName>
        <fullName evidence="4">BTB domain-containing protein</fullName>
    </recommendedName>
</protein>
<feature type="region of interest" description="Disordered" evidence="1">
    <location>
        <begin position="1"/>
        <end position="28"/>
    </location>
</feature>
<dbReference type="InterPro" id="IPR011333">
    <property type="entry name" value="SKP1/BTB/POZ_sf"/>
</dbReference>
<sequence>MNRRVGTWRTRKAATPVNNGPGEEEDTTQAASASSASVLGGSFGASSLTGATFSNSLSTAKTGITFANPPSALSDAQTSAKPTSPVPAADARSNLLPSTTRLQVLQAAHKQMITTGTFVDTKIYCFSSRRTSGRVGKPLPLYANSMMLKHASAYFQAMLSETYREGDVTNLSASYPLASPAFLDDYDYESDSDFDEEEEPHYESRASARQCGIENGLSSAESCTDEADIADSTLECAIEVGETAAIEPPSVAEAFDRGRTICIQDMAYKTWQALVFYIYFGEVAFAPLKSQAGKAGEQQQAWLPSLCSPKSMYRLADKYDLGDLKTRALEDIRSKLSTENIWTELLSRFTSRYPEVQEVQIDFIMKNSTYTLSDIQHWVDLIANGDYPHSNVVLAPLIKRLLDSVSARPNALSYNGTLGSWKKY</sequence>
<keyword evidence="3" id="KW-1185">Reference proteome</keyword>
<evidence type="ECO:0000313" key="3">
    <source>
        <dbReference type="Proteomes" id="UP000250043"/>
    </source>
</evidence>
<feature type="region of interest" description="Disordered" evidence="1">
    <location>
        <begin position="189"/>
        <end position="208"/>
    </location>
</feature>
<reference evidence="2 3" key="1">
    <citation type="submission" date="2016-07" db="EMBL/GenBank/DDBJ databases">
        <title>Draft genome of the white-rot fungus Obba rivulosa 3A-2.</title>
        <authorList>
            <consortium name="DOE Joint Genome Institute"/>
            <person name="Miettinen O."/>
            <person name="Riley R."/>
            <person name="Acob R."/>
            <person name="Barry K."/>
            <person name="Cullen D."/>
            <person name="De Vries R."/>
            <person name="Hainaut M."/>
            <person name="Hatakka A."/>
            <person name="Henrissat B."/>
            <person name="Hilden K."/>
            <person name="Kuo R."/>
            <person name="Labutti K."/>
            <person name="Lipzen A."/>
            <person name="Makela M.R."/>
            <person name="Sandor L."/>
            <person name="Spatafora J.W."/>
            <person name="Grigoriev I.V."/>
            <person name="Hibbett D.S."/>
        </authorList>
    </citation>
    <scope>NUCLEOTIDE SEQUENCE [LARGE SCALE GENOMIC DNA]</scope>
    <source>
        <strain evidence="2 3">3A-2</strain>
    </source>
</reference>
<dbReference type="SUPFAM" id="SSF54695">
    <property type="entry name" value="POZ domain"/>
    <property type="match status" value="1"/>
</dbReference>
<name>A0A8E2B0I2_9APHY</name>
<feature type="region of interest" description="Disordered" evidence="1">
    <location>
        <begin position="71"/>
        <end position="93"/>
    </location>
</feature>
<dbReference type="AlphaFoldDB" id="A0A8E2B0I2"/>
<dbReference type="Gene3D" id="3.30.710.10">
    <property type="entry name" value="Potassium Channel Kv1.1, Chain A"/>
    <property type="match status" value="1"/>
</dbReference>
<dbReference type="EMBL" id="KV722368">
    <property type="protein sequence ID" value="OCH92494.1"/>
    <property type="molecule type" value="Genomic_DNA"/>
</dbReference>
<dbReference type="PANTHER" id="PTHR24413">
    <property type="entry name" value="SPECKLE-TYPE POZ PROTEIN"/>
    <property type="match status" value="1"/>
</dbReference>
<accession>A0A8E2B0I2</accession>
<proteinExistence type="predicted"/>
<feature type="compositionally biased region" description="Acidic residues" evidence="1">
    <location>
        <begin position="189"/>
        <end position="200"/>
    </location>
</feature>
<evidence type="ECO:0008006" key="4">
    <source>
        <dbReference type="Google" id="ProtNLM"/>
    </source>
</evidence>
<evidence type="ECO:0000256" key="1">
    <source>
        <dbReference type="SAM" id="MobiDB-lite"/>
    </source>
</evidence>
<dbReference type="OrthoDB" id="6359816at2759"/>
<evidence type="ECO:0000313" key="2">
    <source>
        <dbReference type="EMBL" id="OCH92494.1"/>
    </source>
</evidence>
<organism evidence="2 3">
    <name type="scientific">Obba rivulosa</name>
    <dbReference type="NCBI Taxonomy" id="1052685"/>
    <lineage>
        <taxon>Eukaryota</taxon>
        <taxon>Fungi</taxon>
        <taxon>Dikarya</taxon>
        <taxon>Basidiomycota</taxon>
        <taxon>Agaricomycotina</taxon>
        <taxon>Agaricomycetes</taxon>
        <taxon>Polyporales</taxon>
        <taxon>Gelatoporiaceae</taxon>
        <taxon>Obba</taxon>
    </lineage>
</organism>
<gene>
    <name evidence="2" type="ORF">OBBRIDRAFT_791246</name>
</gene>